<comment type="caution">
    <text evidence="6">The sequence shown here is derived from an EMBL/GenBank/DDBJ whole genome shotgun (WGS) entry which is preliminary data.</text>
</comment>
<dbReference type="CDD" id="cd08177">
    <property type="entry name" value="MAR"/>
    <property type="match status" value="1"/>
</dbReference>
<gene>
    <name evidence="6" type="ORF">FHS92_000761</name>
</gene>
<dbReference type="GO" id="GO:0046872">
    <property type="term" value="F:metal ion binding"/>
    <property type="evidence" value="ECO:0007669"/>
    <property type="project" value="InterPro"/>
</dbReference>
<dbReference type="GO" id="GO:0004022">
    <property type="term" value="F:alcohol dehydrogenase (NAD+) activity"/>
    <property type="evidence" value="ECO:0007669"/>
    <property type="project" value="TreeGrafter"/>
</dbReference>
<comment type="similarity">
    <text evidence="1">Belongs to the iron-containing alcohol dehydrogenase family.</text>
</comment>
<dbReference type="InterPro" id="IPR034786">
    <property type="entry name" value="MAR"/>
</dbReference>
<dbReference type="PANTHER" id="PTHR11496">
    <property type="entry name" value="ALCOHOL DEHYDROGENASE"/>
    <property type="match status" value="1"/>
</dbReference>
<name>A0A841IXF8_9SPHN</name>
<dbReference type="EMBL" id="JACIJP010000001">
    <property type="protein sequence ID" value="MBB6123054.1"/>
    <property type="molecule type" value="Genomic_DNA"/>
</dbReference>
<keyword evidence="2" id="KW-0560">Oxidoreductase</keyword>
<keyword evidence="7" id="KW-1185">Reference proteome</keyword>
<dbReference type="Pfam" id="PF25137">
    <property type="entry name" value="ADH_Fe_C"/>
    <property type="match status" value="1"/>
</dbReference>
<sequence>MMRHFSYSPAPARVVFGSGTRHDLAKEVESLGKHRLLLLSTAEQSAQAQEIASVLGSRVVGHFPEAAMHTPVDVTEKAMSLVNALTVDGILSVGGGSTIGLGKAIAIRTDLDQIVLPTTYAGSEMTPILGETNEGLKTTRSDQRIRPEVVIYDVDLTLDLPVAMSISSGLNAIAHAVEALYAHDGNPIISLMAVEGIRALAHGLPGVVRDQRDEESRSSALYGAWLCGMCLGSVAMGLHHKLCHTLGGTFNLPHAETHAVLLPHALAYNQSRLGDTLDGLKGAFGPDVALGLHTFSKSLGAPTTLRELGMPQSGIDQAAKLALAKPYPNPRPLEEGAIRALIGRAWAGEPPLTEE</sequence>
<dbReference type="Proteomes" id="UP000552700">
    <property type="component" value="Unassembled WGS sequence"/>
</dbReference>
<proteinExistence type="inferred from homology"/>
<dbReference type="SUPFAM" id="SSF56796">
    <property type="entry name" value="Dehydroquinate synthase-like"/>
    <property type="match status" value="1"/>
</dbReference>
<keyword evidence="3" id="KW-0520">NAD</keyword>
<feature type="domain" description="Fe-containing alcohol dehydrogenase-like C-terminal" evidence="5">
    <location>
        <begin position="166"/>
        <end position="345"/>
    </location>
</feature>
<dbReference type="AlphaFoldDB" id="A0A841IXF8"/>
<dbReference type="Gene3D" id="3.40.50.1970">
    <property type="match status" value="1"/>
</dbReference>
<feature type="domain" description="Alcohol dehydrogenase iron-type/glycerol dehydrogenase GldA" evidence="4">
    <location>
        <begin position="11"/>
        <end position="153"/>
    </location>
</feature>
<evidence type="ECO:0000256" key="3">
    <source>
        <dbReference type="ARBA" id="ARBA00023027"/>
    </source>
</evidence>
<dbReference type="PANTHER" id="PTHR11496:SF102">
    <property type="entry name" value="ALCOHOL DEHYDROGENASE 4"/>
    <property type="match status" value="1"/>
</dbReference>
<dbReference type="InterPro" id="IPR056798">
    <property type="entry name" value="ADH_Fe_C"/>
</dbReference>
<evidence type="ECO:0000313" key="7">
    <source>
        <dbReference type="Proteomes" id="UP000552700"/>
    </source>
</evidence>
<evidence type="ECO:0000313" key="6">
    <source>
        <dbReference type="EMBL" id="MBB6123054.1"/>
    </source>
</evidence>
<evidence type="ECO:0000259" key="5">
    <source>
        <dbReference type="Pfam" id="PF25137"/>
    </source>
</evidence>
<dbReference type="InterPro" id="IPR001670">
    <property type="entry name" value="ADH_Fe/GldA"/>
</dbReference>
<evidence type="ECO:0000256" key="2">
    <source>
        <dbReference type="ARBA" id="ARBA00023002"/>
    </source>
</evidence>
<dbReference type="Gene3D" id="1.20.1090.10">
    <property type="entry name" value="Dehydroquinate synthase-like - alpha domain"/>
    <property type="match status" value="1"/>
</dbReference>
<evidence type="ECO:0000256" key="1">
    <source>
        <dbReference type="ARBA" id="ARBA00007358"/>
    </source>
</evidence>
<protein>
    <submittedName>
        <fullName evidence="6">Alcohol dehydrogenase class IV</fullName>
    </submittedName>
</protein>
<dbReference type="Pfam" id="PF00465">
    <property type="entry name" value="Fe-ADH"/>
    <property type="match status" value="1"/>
</dbReference>
<dbReference type="InterPro" id="IPR039697">
    <property type="entry name" value="Alcohol_dehydrogenase_Fe"/>
</dbReference>
<dbReference type="RefSeq" id="WP_184077657.1">
    <property type="nucleotide sequence ID" value="NZ_JACIJP010000001.1"/>
</dbReference>
<organism evidence="6 7">
    <name type="scientific">Sphingobium subterraneum</name>
    <dbReference type="NCBI Taxonomy" id="627688"/>
    <lineage>
        <taxon>Bacteria</taxon>
        <taxon>Pseudomonadati</taxon>
        <taxon>Pseudomonadota</taxon>
        <taxon>Alphaproteobacteria</taxon>
        <taxon>Sphingomonadales</taxon>
        <taxon>Sphingomonadaceae</taxon>
        <taxon>Sphingobium</taxon>
    </lineage>
</organism>
<accession>A0A841IXF8</accession>
<dbReference type="GO" id="GO:0018506">
    <property type="term" value="F:maleylacetate reductase activity"/>
    <property type="evidence" value="ECO:0007669"/>
    <property type="project" value="InterPro"/>
</dbReference>
<evidence type="ECO:0000259" key="4">
    <source>
        <dbReference type="Pfam" id="PF00465"/>
    </source>
</evidence>
<reference evidence="6 7" key="1">
    <citation type="submission" date="2020-08" db="EMBL/GenBank/DDBJ databases">
        <title>Genomic Encyclopedia of Type Strains, Phase IV (KMG-IV): sequencing the most valuable type-strain genomes for metagenomic binning, comparative biology and taxonomic classification.</title>
        <authorList>
            <person name="Goeker M."/>
        </authorList>
    </citation>
    <scope>NUCLEOTIDE SEQUENCE [LARGE SCALE GENOMIC DNA]</scope>
    <source>
        <strain evidence="6 7">DSM 102255</strain>
    </source>
</reference>